<evidence type="ECO:0000313" key="3">
    <source>
        <dbReference type="Proteomes" id="UP000075884"/>
    </source>
</evidence>
<evidence type="ECO:0000256" key="1">
    <source>
        <dbReference type="SAM" id="MobiDB-lite"/>
    </source>
</evidence>
<sequence>MDATVDGRVAPGDDPARRTCPPPQHPPHQHQHQQWTVPDTGRPSLPSLPASATQRKSRRASERSKERTDGGGGHYDDDGGGGG</sequence>
<organism evidence="2 3">
    <name type="scientific">Anopheles dirus</name>
    <dbReference type="NCBI Taxonomy" id="7168"/>
    <lineage>
        <taxon>Eukaryota</taxon>
        <taxon>Metazoa</taxon>
        <taxon>Ecdysozoa</taxon>
        <taxon>Arthropoda</taxon>
        <taxon>Hexapoda</taxon>
        <taxon>Insecta</taxon>
        <taxon>Pterygota</taxon>
        <taxon>Neoptera</taxon>
        <taxon>Endopterygota</taxon>
        <taxon>Diptera</taxon>
        <taxon>Nematocera</taxon>
        <taxon>Culicoidea</taxon>
        <taxon>Culicidae</taxon>
        <taxon>Anophelinae</taxon>
        <taxon>Anopheles</taxon>
    </lineage>
</organism>
<dbReference type="Proteomes" id="UP000075884">
    <property type="component" value="Unassembled WGS sequence"/>
</dbReference>
<keyword evidence="3" id="KW-1185">Reference proteome</keyword>
<name>A0A182NVX7_9DIPT</name>
<protein>
    <submittedName>
        <fullName evidence="2">Uncharacterized protein</fullName>
    </submittedName>
</protein>
<dbReference type="AlphaFoldDB" id="A0A182NVX7"/>
<evidence type="ECO:0000313" key="2">
    <source>
        <dbReference type="EnsemblMetazoa" id="ADIR014069-PA"/>
    </source>
</evidence>
<feature type="region of interest" description="Disordered" evidence="1">
    <location>
        <begin position="1"/>
        <end position="83"/>
    </location>
</feature>
<dbReference type="EnsemblMetazoa" id="ADIR014069-RA">
    <property type="protein sequence ID" value="ADIR014069-PA"/>
    <property type="gene ID" value="ADIR014069"/>
</dbReference>
<proteinExistence type="predicted"/>
<reference evidence="2" key="2">
    <citation type="submission" date="2020-05" db="UniProtKB">
        <authorList>
            <consortium name="EnsemblMetazoa"/>
        </authorList>
    </citation>
    <scope>IDENTIFICATION</scope>
    <source>
        <strain evidence="2">WRAIR2</strain>
    </source>
</reference>
<reference evidence="3" key="1">
    <citation type="submission" date="2013-03" db="EMBL/GenBank/DDBJ databases">
        <title>The Genome Sequence of Anopheles dirus WRAIR2.</title>
        <authorList>
            <consortium name="The Broad Institute Genomics Platform"/>
            <person name="Neafsey D.E."/>
            <person name="Walton C."/>
            <person name="Walker B."/>
            <person name="Young S.K."/>
            <person name="Zeng Q."/>
            <person name="Gargeya S."/>
            <person name="Fitzgerald M."/>
            <person name="Haas B."/>
            <person name="Abouelleil A."/>
            <person name="Allen A.W."/>
            <person name="Alvarado L."/>
            <person name="Arachchi H.M."/>
            <person name="Berlin A.M."/>
            <person name="Chapman S.B."/>
            <person name="Gainer-Dewar J."/>
            <person name="Goldberg J."/>
            <person name="Griggs A."/>
            <person name="Gujja S."/>
            <person name="Hansen M."/>
            <person name="Howarth C."/>
            <person name="Imamovic A."/>
            <person name="Ireland A."/>
            <person name="Larimer J."/>
            <person name="McCowan C."/>
            <person name="Murphy C."/>
            <person name="Pearson M."/>
            <person name="Poon T.W."/>
            <person name="Priest M."/>
            <person name="Roberts A."/>
            <person name="Saif S."/>
            <person name="Shea T."/>
            <person name="Sisk P."/>
            <person name="Sykes S."/>
            <person name="Wortman J."/>
            <person name="Nusbaum C."/>
            <person name="Birren B."/>
        </authorList>
    </citation>
    <scope>NUCLEOTIDE SEQUENCE [LARGE SCALE GENOMIC DNA]</scope>
    <source>
        <strain evidence="3">WRAIR2</strain>
    </source>
</reference>
<feature type="compositionally biased region" description="Basic and acidic residues" evidence="1">
    <location>
        <begin position="59"/>
        <end position="77"/>
    </location>
</feature>
<dbReference type="VEuPathDB" id="VectorBase:ADIR014069"/>
<accession>A0A182NVX7</accession>